<organism evidence="1 2">
    <name type="scientific">Dunaliella salina</name>
    <name type="common">Green alga</name>
    <name type="synonym">Protococcus salinus</name>
    <dbReference type="NCBI Taxonomy" id="3046"/>
    <lineage>
        <taxon>Eukaryota</taxon>
        <taxon>Viridiplantae</taxon>
        <taxon>Chlorophyta</taxon>
        <taxon>core chlorophytes</taxon>
        <taxon>Chlorophyceae</taxon>
        <taxon>CS clade</taxon>
        <taxon>Chlamydomonadales</taxon>
        <taxon>Dunaliellaceae</taxon>
        <taxon>Dunaliella</taxon>
    </lineage>
</organism>
<protein>
    <submittedName>
        <fullName evidence="1">Uncharacterized protein</fullName>
    </submittedName>
</protein>
<keyword evidence="2" id="KW-1185">Reference proteome</keyword>
<comment type="caution">
    <text evidence="1">The sequence shown here is derived from an EMBL/GenBank/DDBJ whole genome shotgun (WGS) entry which is preliminary data.</text>
</comment>
<accession>A0ABQ7GBN4</accession>
<evidence type="ECO:0000313" key="2">
    <source>
        <dbReference type="Proteomes" id="UP000815325"/>
    </source>
</evidence>
<dbReference type="EMBL" id="MU069903">
    <property type="protein sequence ID" value="KAF5832016.1"/>
    <property type="molecule type" value="Genomic_DNA"/>
</dbReference>
<reference evidence="1" key="1">
    <citation type="submission" date="2017-08" db="EMBL/GenBank/DDBJ databases">
        <authorList>
            <person name="Polle J.E."/>
            <person name="Barry K."/>
            <person name="Cushman J."/>
            <person name="Schmutz J."/>
            <person name="Tran D."/>
            <person name="Hathwaick L.T."/>
            <person name="Yim W.C."/>
            <person name="Jenkins J."/>
            <person name="Mckie-Krisberg Z.M."/>
            <person name="Prochnik S."/>
            <person name="Lindquist E."/>
            <person name="Dockter R.B."/>
            <person name="Adam C."/>
            <person name="Molina H."/>
            <person name="Bunkerborg J."/>
            <person name="Jin E."/>
            <person name="Buchheim M."/>
            <person name="Magnuson J."/>
        </authorList>
    </citation>
    <scope>NUCLEOTIDE SEQUENCE</scope>
    <source>
        <strain evidence="1">CCAP 19/18</strain>
    </source>
</reference>
<evidence type="ECO:0000313" key="1">
    <source>
        <dbReference type="EMBL" id="KAF5832016.1"/>
    </source>
</evidence>
<name>A0ABQ7GBN4_DUNSA</name>
<proteinExistence type="predicted"/>
<gene>
    <name evidence="1" type="ORF">DUNSADRAFT_12232</name>
</gene>
<sequence>MVDQSIGAVSSMGNILEDIKQCKETADAAPDTLLQADPQAVVNSSHSAARQLGLHYLKRYFLLIAYRCYLESGGSNQYGFDKWMKQRRELEHLFALLASEF</sequence>
<dbReference type="Proteomes" id="UP000815325">
    <property type="component" value="Unassembled WGS sequence"/>
</dbReference>